<comment type="caution">
    <text evidence="15">The sequence shown here is derived from an EMBL/GenBank/DDBJ whole genome shotgun (WGS) entry which is preliminary data.</text>
</comment>
<proteinExistence type="inferred from homology"/>
<evidence type="ECO:0000256" key="9">
    <source>
        <dbReference type="ARBA" id="ARBA00023136"/>
    </source>
</evidence>
<evidence type="ECO:0000256" key="7">
    <source>
        <dbReference type="ARBA" id="ARBA00023065"/>
    </source>
</evidence>
<evidence type="ECO:0000256" key="1">
    <source>
        <dbReference type="ARBA" id="ARBA00004571"/>
    </source>
</evidence>
<dbReference type="EMBL" id="JBHRVV010000001">
    <property type="protein sequence ID" value="MFC3457804.1"/>
    <property type="molecule type" value="Genomic_DNA"/>
</dbReference>
<accession>A0ABV7PF52</accession>
<dbReference type="PANTHER" id="PTHR32552:SF81">
    <property type="entry name" value="TONB-DEPENDENT OUTER MEMBRANE RECEPTOR"/>
    <property type="match status" value="1"/>
</dbReference>
<dbReference type="InterPro" id="IPR012910">
    <property type="entry name" value="Plug_dom"/>
</dbReference>
<evidence type="ECO:0000256" key="6">
    <source>
        <dbReference type="ARBA" id="ARBA00023004"/>
    </source>
</evidence>
<feature type="chain" id="PRO_5047145530" evidence="13">
    <location>
        <begin position="33"/>
        <end position="316"/>
    </location>
</feature>
<keyword evidence="2 11" id="KW-0813">Transport</keyword>
<dbReference type="PANTHER" id="PTHR32552">
    <property type="entry name" value="FERRICHROME IRON RECEPTOR-RELATED"/>
    <property type="match status" value="1"/>
</dbReference>
<keyword evidence="16" id="KW-1185">Reference proteome</keyword>
<gene>
    <name evidence="15" type="ORF">ACFOPH_06040</name>
</gene>
<evidence type="ECO:0000256" key="5">
    <source>
        <dbReference type="ARBA" id="ARBA00022692"/>
    </source>
</evidence>
<keyword evidence="15" id="KW-0675">Receptor</keyword>
<keyword evidence="8" id="KW-0798">TonB box</keyword>
<evidence type="ECO:0000256" key="3">
    <source>
        <dbReference type="ARBA" id="ARBA00022452"/>
    </source>
</evidence>
<evidence type="ECO:0000313" key="15">
    <source>
        <dbReference type="EMBL" id="MFC3457804.1"/>
    </source>
</evidence>
<protein>
    <submittedName>
        <fullName evidence="15">TonB-dependent receptor plug domain-containing protein</fullName>
    </submittedName>
</protein>
<keyword evidence="10 11" id="KW-0998">Cell outer membrane</keyword>
<dbReference type="RefSeq" id="WP_379734168.1">
    <property type="nucleotide sequence ID" value="NZ_JBHRVV010000001.1"/>
</dbReference>
<evidence type="ECO:0000256" key="2">
    <source>
        <dbReference type="ARBA" id="ARBA00022448"/>
    </source>
</evidence>
<comment type="subcellular location">
    <subcellularLocation>
        <location evidence="1 11">Cell outer membrane</location>
        <topology evidence="1 11">Multi-pass membrane protein</topology>
    </subcellularLocation>
</comment>
<name>A0ABV7PF52_9BURK</name>
<evidence type="ECO:0000256" key="13">
    <source>
        <dbReference type="SAM" id="SignalP"/>
    </source>
</evidence>
<dbReference type="PROSITE" id="PS52016">
    <property type="entry name" value="TONB_DEPENDENT_REC_3"/>
    <property type="match status" value="1"/>
</dbReference>
<keyword evidence="5 11" id="KW-0812">Transmembrane</keyword>
<feature type="compositionally biased region" description="Polar residues" evidence="12">
    <location>
        <begin position="34"/>
        <end position="46"/>
    </location>
</feature>
<dbReference type="SUPFAM" id="SSF56935">
    <property type="entry name" value="Porins"/>
    <property type="match status" value="1"/>
</dbReference>
<evidence type="ECO:0000256" key="4">
    <source>
        <dbReference type="ARBA" id="ARBA00022496"/>
    </source>
</evidence>
<keyword evidence="7" id="KW-0406">Ion transport</keyword>
<dbReference type="InterPro" id="IPR039426">
    <property type="entry name" value="TonB-dep_rcpt-like"/>
</dbReference>
<sequence length="316" mass="33350">MQTSAPQRGRYAHAQIRLAVLALLASIGSAHAQDQSSTQTPIQTPEANAAAAVPAQPANLAGAGADANVIPEVRVTATKRNTSLQKTPVAVTALSAAALADNHVQTMLDVVALVPGFQATAQGDHGVTTMTLRGIGNDSAKTQYADPEVASFVDNVYSPRAEGATALLFDVEGIEVLRGPQGTLWGRNSTVGAVNIQTVKPTLDSRSGYVEGGIGNYHRYGARGAFNVPLSENAALRFAVVHEQHDGYVDYQSFPGVPLESQRQAFVADGGDPAAFRPINPNNYAVGNQKYSAQNQTAARVSLLWQINPDLRWNIA</sequence>
<evidence type="ECO:0000313" key="16">
    <source>
        <dbReference type="Proteomes" id="UP001595665"/>
    </source>
</evidence>
<comment type="similarity">
    <text evidence="11">Belongs to the TonB-dependent receptor family.</text>
</comment>
<keyword evidence="9 11" id="KW-0472">Membrane</keyword>
<evidence type="ECO:0000256" key="10">
    <source>
        <dbReference type="ARBA" id="ARBA00023237"/>
    </source>
</evidence>
<evidence type="ECO:0000256" key="12">
    <source>
        <dbReference type="SAM" id="MobiDB-lite"/>
    </source>
</evidence>
<keyword evidence="6" id="KW-0408">Iron</keyword>
<evidence type="ECO:0000256" key="11">
    <source>
        <dbReference type="PROSITE-ProRule" id="PRU01360"/>
    </source>
</evidence>
<organism evidence="15 16">
    <name type="scientific">Massilia haematophila</name>
    <dbReference type="NCBI Taxonomy" id="457923"/>
    <lineage>
        <taxon>Bacteria</taxon>
        <taxon>Pseudomonadati</taxon>
        <taxon>Pseudomonadota</taxon>
        <taxon>Betaproteobacteria</taxon>
        <taxon>Burkholderiales</taxon>
        <taxon>Oxalobacteraceae</taxon>
        <taxon>Telluria group</taxon>
        <taxon>Massilia</taxon>
    </lineage>
</organism>
<dbReference type="Pfam" id="PF07715">
    <property type="entry name" value="Plug"/>
    <property type="match status" value="1"/>
</dbReference>
<evidence type="ECO:0000256" key="8">
    <source>
        <dbReference type="ARBA" id="ARBA00023077"/>
    </source>
</evidence>
<feature type="region of interest" description="Disordered" evidence="12">
    <location>
        <begin position="34"/>
        <end position="53"/>
    </location>
</feature>
<dbReference type="Proteomes" id="UP001595665">
    <property type="component" value="Unassembled WGS sequence"/>
</dbReference>
<dbReference type="Gene3D" id="2.40.170.20">
    <property type="entry name" value="TonB-dependent receptor, beta-barrel domain"/>
    <property type="match status" value="1"/>
</dbReference>
<feature type="signal peptide" evidence="13">
    <location>
        <begin position="1"/>
        <end position="32"/>
    </location>
</feature>
<dbReference type="InterPro" id="IPR036942">
    <property type="entry name" value="Beta-barrel_TonB_sf"/>
</dbReference>
<feature type="domain" description="TonB-dependent receptor plug" evidence="14">
    <location>
        <begin position="84"/>
        <end position="192"/>
    </location>
</feature>
<keyword evidence="4" id="KW-0410">Iron transport</keyword>
<keyword evidence="3 11" id="KW-1134">Transmembrane beta strand</keyword>
<keyword evidence="13" id="KW-0732">Signal</keyword>
<evidence type="ECO:0000259" key="14">
    <source>
        <dbReference type="Pfam" id="PF07715"/>
    </source>
</evidence>
<reference evidence="16" key="1">
    <citation type="journal article" date="2019" name="Int. J. Syst. Evol. Microbiol.">
        <title>The Global Catalogue of Microorganisms (GCM) 10K type strain sequencing project: providing services to taxonomists for standard genome sequencing and annotation.</title>
        <authorList>
            <consortium name="The Broad Institute Genomics Platform"/>
            <consortium name="The Broad Institute Genome Sequencing Center for Infectious Disease"/>
            <person name="Wu L."/>
            <person name="Ma J."/>
        </authorList>
    </citation>
    <scope>NUCLEOTIDE SEQUENCE [LARGE SCALE GENOMIC DNA]</scope>
    <source>
        <strain evidence="16">CCM 7480</strain>
    </source>
</reference>